<dbReference type="Pfam" id="PF00072">
    <property type="entry name" value="Response_reg"/>
    <property type="match status" value="1"/>
</dbReference>
<dbReference type="PANTHER" id="PTHR43214:SF43">
    <property type="entry name" value="TWO-COMPONENT RESPONSE REGULATOR"/>
    <property type="match status" value="1"/>
</dbReference>
<organism evidence="6 7">
    <name type="scientific">Sphingobium agri</name>
    <dbReference type="NCBI Taxonomy" id="2933566"/>
    <lineage>
        <taxon>Bacteria</taxon>
        <taxon>Pseudomonadati</taxon>
        <taxon>Pseudomonadota</taxon>
        <taxon>Alphaproteobacteria</taxon>
        <taxon>Sphingomonadales</taxon>
        <taxon>Sphingomonadaceae</taxon>
        <taxon>Sphingobium</taxon>
    </lineage>
</organism>
<dbReference type="Pfam" id="PF00196">
    <property type="entry name" value="GerE"/>
    <property type="match status" value="1"/>
</dbReference>
<keyword evidence="2" id="KW-0238">DNA-binding</keyword>
<feature type="domain" description="HTH luxR-type" evidence="4">
    <location>
        <begin position="143"/>
        <end position="208"/>
    </location>
</feature>
<evidence type="ECO:0000256" key="1">
    <source>
        <dbReference type="ARBA" id="ARBA00022553"/>
    </source>
</evidence>
<keyword evidence="7" id="KW-1185">Reference proteome</keyword>
<reference evidence="6 7" key="1">
    <citation type="submission" date="2022-04" db="EMBL/GenBank/DDBJ databases">
        <authorList>
            <person name="Huq M.A."/>
        </authorList>
    </citation>
    <scope>NUCLEOTIDE SEQUENCE [LARGE SCALE GENOMIC DNA]</scope>
    <source>
        <strain evidence="6 7">MAH-33</strain>
    </source>
</reference>
<sequence length="218" mass="23840">MKHSVFLLDDHPVVLHGLAELVAMEPDFRVVGSMTDGTAAFQAIDRLKPDIVVLDINMPDISGLALLRRIRMANLPVRPVFLTALITPQQLSEAIENGIWGVVLKEAAPNTLIDCLRSVARGCQWLPQEMARQANRVWRDDGPSLGLAALTPREMEIAAQACRGLSNRDIARQLGAGEGTVKIHLHNIFQKLRITNRTALAAIYFEGVTVANGEPPKG</sequence>
<dbReference type="SUPFAM" id="SSF52172">
    <property type="entry name" value="CheY-like"/>
    <property type="match status" value="1"/>
</dbReference>
<evidence type="ECO:0000259" key="4">
    <source>
        <dbReference type="PROSITE" id="PS50043"/>
    </source>
</evidence>
<dbReference type="RefSeq" id="WP_201516193.1">
    <property type="nucleotide sequence ID" value="NZ_JALKHS010000010.1"/>
</dbReference>
<feature type="domain" description="Response regulatory" evidence="5">
    <location>
        <begin position="4"/>
        <end position="120"/>
    </location>
</feature>
<name>A0ABT0DZJ0_9SPHN</name>
<dbReference type="InterPro" id="IPR058245">
    <property type="entry name" value="NreC/VraR/RcsB-like_REC"/>
</dbReference>
<evidence type="ECO:0000256" key="3">
    <source>
        <dbReference type="PROSITE-ProRule" id="PRU00169"/>
    </source>
</evidence>
<dbReference type="PRINTS" id="PR00038">
    <property type="entry name" value="HTHLUXR"/>
</dbReference>
<dbReference type="Proteomes" id="UP001203512">
    <property type="component" value="Unassembled WGS sequence"/>
</dbReference>
<keyword evidence="1 3" id="KW-0597">Phosphoprotein</keyword>
<dbReference type="PROSITE" id="PS50110">
    <property type="entry name" value="RESPONSE_REGULATORY"/>
    <property type="match status" value="1"/>
</dbReference>
<dbReference type="SMART" id="SM00448">
    <property type="entry name" value="REC"/>
    <property type="match status" value="1"/>
</dbReference>
<dbReference type="EMBL" id="JALKHS010000010">
    <property type="protein sequence ID" value="MCK0532539.1"/>
    <property type="molecule type" value="Genomic_DNA"/>
</dbReference>
<dbReference type="Gene3D" id="3.40.50.2300">
    <property type="match status" value="1"/>
</dbReference>
<gene>
    <name evidence="6" type="ORF">MU848_13190</name>
</gene>
<proteinExistence type="predicted"/>
<evidence type="ECO:0000256" key="2">
    <source>
        <dbReference type="ARBA" id="ARBA00023125"/>
    </source>
</evidence>
<dbReference type="InterPro" id="IPR016032">
    <property type="entry name" value="Sig_transdc_resp-reg_C-effctor"/>
</dbReference>
<evidence type="ECO:0000259" key="5">
    <source>
        <dbReference type="PROSITE" id="PS50110"/>
    </source>
</evidence>
<dbReference type="CDD" id="cd06170">
    <property type="entry name" value="LuxR_C_like"/>
    <property type="match status" value="1"/>
</dbReference>
<dbReference type="SMART" id="SM00421">
    <property type="entry name" value="HTH_LUXR"/>
    <property type="match status" value="1"/>
</dbReference>
<protein>
    <submittedName>
        <fullName evidence="6">Response regulator transcription factor</fullName>
    </submittedName>
</protein>
<dbReference type="CDD" id="cd17535">
    <property type="entry name" value="REC_NarL-like"/>
    <property type="match status" value="1"/>
</dbReference>
<dbReference type="InterPro" id="IPR000792">
    <property type="entry name" value="Tscrpt_reg_LuxR_C"/>
</dbReference>
<feature type="modified residue" description="4-aspartylphosphate" evidence="3">
    <location>
        <position position="55"/>
    </location>
</feature>
<accession>A0ABT0DZJ0</accession>
<dbReference type="InterPro" id="IPR039420">
    <property type="entry name" value="WalR-like"/>
</dbReference>
<dbReference type="SUPFAM" id="SSF46894">
    <property type="entry name" value="C-terminal effector domain of the bipartite response regulators"/>
    <property type="match status" value="1"/>
</dbReference>
<evidence type="ECO:0000313" key="7">
    <source>
        <dbReference type="Proteomes" id="UP001203512"/>
    </source>
</evidence>
<evidence type="ECO:0000313" key="6">
    <source>
        <dbReference type="EMBL" id="MCK0532539.1"/>
    </source>
</evidence>
<dbReference type="InterPro" id="IPR011006">
    <property type="entry name" value="CheY-like_superfamily"/>
</dbReference>
<dbReference type="PROSITE" id="PS50043">
    <property type="entry name" value="HTH_LUXR_2"/>
    <property type="match status" value="1"/>
</dbReference>
<dbReference type="InterPro" id="IPR001789">
    <property type="entry name" value="Sig_transdc_resp-reg_receiver"/>
</dbReference>
<dbReference type="PANTHER" id="PTHR43214">
    <property type="entry name" value="TWO-COMPONENT RESPONSE REGULATOR"/>
    <property type="match status" value="1"/>
</dbReference>
<comment type="caution">
    <text evidence="6">The sequence shown here is derived from an EMBL/GenBank/DDBJ whole genome shotgun (WGS) entry which is preliminary data.</text>
</comment>